<reference evidence="12 13" key="1">
    <citation type="submission" date="2016-11" db="EMBL/GenBank/DDBJ databases">
        <title>The macronuclear genome of Stentor coeruleus: a giant cell with tiny introns.</title>
        <authorList>
            <person name="Slabodnick M."/>
            <person name="Ruby J.G."/>
            <person name="Reiff S.B."/>
            <person name="Swart E.C."/>
            <person name="Gosai S."/>
            <person name="Prabakaran S."/>
            <person name="Witkowska E."/>
            <person name="Larue G.E."/>
            <person name="Fisher S."/>
            <person name="Freeman R.M."/>
            <person name="Gunawardena J."/>
            <person name="Chu W."/>
            <person name="Stover N.A."/>
            <person name="Gregory B.D."/>
            <person name="Nowacki M."/>
            <person name="Derisi J."/>
            <person name="Roy S.W."/>
            <person name="Marshall W.F."/>
            <person name="Sood P."/>
        </authorList>
    </citation>
    <scope>NUCLEOTIDE SEQUENCE [LARGE SCALE GENOMIC DNA]</scope>
    <source>
        <strain evidence="12">WM001</strain>
    </source>
</reference>
<evidence type="ECO:0000256" key="9">
    <source>
        <dbReference type="ARBA" id="ARBA00023136"/>
    </source>
</evidence>
<evidence type="ECO:0000256" key="10">
    <source>
        <dbReference type="SAM" id="Phobius"/>
    </source>
</evidence>
<keyword evidence="7" id="KW-0862">Zinc</keyword>
<evidence type="ECO:0000256" key="7">
    <source>
        <dbReference type="ARBA" id="ARBA00022833"/>
    </source>
</evidence>
<feature type="transmembrane region" description="Helical" evidence="10">
    <location>
        <begin position="129"/>
        <end position="152"/>
    </location>
</feature>
<dbReference type="GO" id="GO:0016020">
    <property type="term" value="C:membrane"/>
    <property type="evidence" value="ECO:0007669"/>
    <property type="project" value="UniProtKB-SubCell"/>
</dbReference>
<keyword evidence="2" id="KW-0808">Transferase</keyword>
<dbReference type="SMART" id="SM00744">
    <property type="entry name" value="RINGv"/>
    <property type="match status" value="1"/>
</dbReference>
<feature type="domain" description="RING-CH-type" evidence="11">
    <location>
        <begin position="14"/>
        <end position="77"/>
    </location>
</feature>
<dbReference type="PANTHER" id="PTHR46065:SF3">
    <property type="entry name" value="FI20425P1"/>
    <property type="match status" value="1"/>
</dbReference>
<dbReference type="PANTHER" id="PTHR46065">
    <property type="entry name" value="E3 UBIQUITIN-PROTEIN LIGASE MARCH 2/3 FAMILY MEMBER"/>
    <property type="match status" value="1"/>
</dbReference>
<keyword evidence="8 10" id="KW-1133">Transmembrane helix</keyword>
<protein>
    <recommendedName>
        <fullName evidence="11">RING-CH-type domain-containing protein</fullName>
    </recommendedName>
</protein>
<dbReference type="Proteomes" id="UP000187209">
    <property type="component" value="Unassembled WGS sequence"/>
</dbReference>
<dbReference type="EMBL" id="MPUH01000004">
    <property type="protein sequence ID" value="OMJ96034.1"/>
    <property type="molecule type" value="Genomic_DNA"/>
</dbReference>
<evidence type="ECO:0000256" key="5">
    <source>
        <dbReference type="ARBA" id="ARBA00022771"/>
    </source>
</evidence>
<dbReference type="Pfam" id="PF12906">
    <property type="entry name" value="RINGv"/>
    <property type="match status" value="1"/>
</dbReference>
<evidence type="ECO:0000256" key="2">
    <source>
        <dbReference type="ARBA" id="ARBA00022679"/>
    </source>
</evidence>
<dbReference type="OrthoDB" id="298800at2759"/>
<dbReference type="GO" id="GO:0008270">
    <property type="term" value="F:zinc ion binding"/>
    <property type="evidence" value="ECO:0007669"/>
    <property type="project" value="UniProtKB-KW"/>
</dbReference>
<dbReference type="InterPro" id="IPR011016">
    <property type="entry name" value="Znf_RING-CH"/>
</dbReference>
<keyword evidence="5" id="KW-0863">Zinc-finger</keyword>
<dbReference type="Gene3D" id="3.30.40.10">
    <property type="entry name" value="Zinc/RING finger domain, C3HC4 (zinc finger)"/>
    <property type="match status" value="1"/>
</dbReference>
<organism evidence="12 13">
    <name type="scientific">Stentor coeruleus</name>
    <dbReference type="NCBI Taxonomy" id="5963"/>
    <lineage>
        <taxon>Eukaryota</taxon>
        <taxon>Sar</taxon>
        <taxon>Alveolata</taxon>
        <taxon>Ciliophora</taxon>
        <taxon>Postciliodesmatophora</taxon>
        <taxon>Heterotrichea</taxon>
        <taxon>Heterotrichida</taxon>
        <taxon>Stentoridae</taxon>
        <taxon>Stentor</taxon>
    </lineage>
</organism>
<evidence type="ECO:0000313" key="12">
    <source>
        <dbReference type="EMBL" id="OMJ96034.1"/>
    </source>
</evidence>
<dbReference type="GO" id="GO:0016740">
    <property type="term" value="F:transferase activity"/>
    <property type="evidence" value="ECO:0007669"/>
    <property type="project" value="UniProtKB-KW"/>
</dbReference>
<dbReference type="CDD" id="cd16495">
    <property type="entry name" value="RING_CH-C4HC3_MARCH"/>
    <property type="match status" value="1"/>
</dbReference>
<keyword evidence="3 10" id="KW-0812">Transmembrane</keyword>
<dbReference type="SUPFAM" id="SSF57850">
    <property type="entry name" value="RING/U-box"/>
    <property type="match status" value="1"/>
</dbReference>
<evidence type="ECO:0000259" key="11">
    <source>
        <dbReference type="PROSITE" id="PS51292"/>
    </source>
</evidence>
<comment type="caution">
    <text evidence="12">The sequence shown here is derived from an EMBL/GenBank/DDBJ whole genome shotgun (WGS) entry which is preliminary data.</text>
</comment>
<keyword evidence="13" id="KW-1185">Reference proteome</keyword>
<evidence type="ECO:0000256" key="8">
    <source>
        <dbReference type="ARBA" id="ARBA00022989"/>
    </source>
</evidence>
<dbReference type="PROSITE" id="PS51292">
    <property type="entry name" value="ZF_RING_CH"/>
    <property type="match status" value="1"/>
</dbReference>
<feature type="transmembrane region" description="Helical" evidence="10">
    <location>
        <begin position="95"/>
        <end position="117"/>
    </location>
</feature>
<keyword evidence="9 10" id="KW-0472">Membrane</keyword>
<sequence>MDQKIITSESKNLITSDMTNICRICLNSNTSNLISPCSCSGTSKFAHEECLKTWILMKCPALTTPICEICMEKYKIKVKSGLKCRKLFKVENRYVLIHMILGTIGILISLIITFTFTINVTKNLKLKPIGILIAILTLSPIFLYSICICSFYSNIEIRYSDEDFQVCEK</sequence>
<dbReference type="InterPro" id="IPR013083">
    <property type="entry name" value="Znf_RING/FYVE/PHD"/>
</dbReference>
<dbReference type="AlphaFoldDB" id="A0A1R2D450"/>
<keyword evidence="6" id="KW-0833">Ubl conjugation pathway</keyword>
<proteinExistence type="predicted"/>
<evidence type="ECO:0000313" key="13">
    <source>
        <dbReference type="Proteomes" id="UP000187209"/>
    </source>
</evidence>
<accession>A0A1R2D450</accession>
<evidence type="ECO:0000256" key="3">
    <source>
        <dbReference type="ARBA" id="ARBA00022692"/>
    </source>
</evidence>
<name>A0A1R2D450_9CILI</name>
<evidence type="ECO:0000256" key="6">
    <source>
        <dbReference type="ARBA" id="ARBA00022786"/>
    </source>
</evidence>
<evidence type="ECO:0000256" key="4">
    <source>
        <dbReference type="ARBA" id="ARBA00022723"/>
    </source>
</evidence>
<evidence type="ECO:0000256" key="1">
    <source>
        <dbReference type="ARBA" id="ARBA00004141"/>
    </source>
</evidence>
<comment type="subcellular location">
    <subcellularLocation>
        <location evidence="1">Membrane</location>
        <topology evidence="1">Multi-pass membrane protein</topology>
    </subcellularLocation>
</comment>
<keyword evidence="4" id="KW-0479">Metal-binding</keyword>
<gene>
    <name evidence="12" type="ORF">SteCoe_414</name>
</gene>